<feature type="active site" description="Acyl-ester intermediate" evidence="3">
    <location>
        <position position="225"/>
    </location>
</feature>
<dbReference type="AlphaFoldDB" id="A0A6A4I0R3"/>
<evidence type="ECO:0000259" key="5">
    <source>
        <dbReference type="Pfam" id="PF01425"/>
    </source>
</evidence>
<feature type="binding site" evidence="4">
    <location>
        <position position="175"/>
    </location>
    <ligand>
        <name>substrate</name>
    </ligand>
</feature>
<sequence length="575" mass="62515">MFWSSSSVFERACTFKQEERQASFEAASKLLSSPLTSSEEKLHALPISQIVSGCKSGDISPRDIINTYGKKALQAQSRTNCISELMLDEASRSVAASAWGPAVDSDSYASDLVRDRPLLGVPISIKDCIDIAGHDTTLAFASRVGKPVERSASIVRLLQDAGAIIIAKTTVPTALFSVDTDSKLFGTTSNPYSAAHGVGASTGGGAAMVACGGSKVEIGSDVAGSVRFPAHFCGVWSLKGSAGRWPVLGNQSSMMGVEAVPTLTGPLAQRLEDLEEVYKRVIDMKPWEYDYECVPIPWRPVNLQEEGRRLKWGIVWEDGVIPPSPACRRALSTVADSLREQGHEVVDLTPPNISEFLEIGYQLAFGDAGQQIRDSLVPKETVNPALASFLDLINLPRLFKKLLASFYSAKDPIYANLLNVMHPKTIAEERALIVKRDQFRAEWHEQWSKEGLDFILTVPAPFPAVKHGEGLKASLMTASYAFLFNLLDYSAGIIPVTKVDKKLDALPADFISSPEYAAMNNICKTSYSVYDAESMHGLPIGVQIVGRRLEEEKVLEGMKVIQSALIQKGIAFEGK</sequence>
<accession>A0A6A4I0R3</accession>
<name>A0A6A4I0R3_9AGAR</name>
<comment type="similarity">
    <text evidence="1">Belongs to the amidase family.</text>
</comment>
<evidence type="ECO:0000256" key="4">
    <source>
        <dbReference type="PIRSR" id="PIRSR001221-2"/>
    </source>
</evidence>
<keyword evidence="2" id="KW-0378">Hydrolase</keyword>
<dbReference type="PIRSF" id="PIRSF001221">
    <property type="entry name" value="Amidase_fungi"/>
    <property type="match status" value="1"/>
</dbReference>
<evidence type="ECO:0000313" key="7">
    <source>
        <dbReference type="Proteomes" id="UP000799118"/>
    </source>
</evidence>
<feature type="domain" description="Amidase" evidence="5">
    <location>
        <begin position="63"/>
        <end position="555"/>
    </location>
</feature>
<evidence type="ECO:0000256" key="1">
    <source>
        <dbReference type="ARBA" id="ARBA00009199"/>
    </source>
</evidence>
<gene>
    <name evidence="6" type="ORF">BT96DRAFT_990211</name>
</gene>
<evidence type="ECO:0000313" key="6">
    <source>
        <dbReference type="EMBL" id="KAE9403550.1"/>
    </source>
</evidence>
<dbReference type="InterPro" id="IPR036928">
    <property type="entry name" value="AS_sf"/>
</dbReference>
<proteinExistence type="inferred from homology"/>
<dbReference type="Pfam" id="PF01425">
    <property type="entry name" value="Amidase"/>
    <property type="match status" value="1"/>
</dbReference>
<dbReference type="Gene3D" id="3.90.1300.10">
    <property type="entry name" value="Amidase signature (AS) domain"/>
    <property type="match status" value="1"/>
</dbReference>
<evidence type="ECO:0000256" key="3">
    <source>
        <dbReference type="PIRSR" id="PIRSR001221-1"/>
    </source>
</evidence>
<organism evidence="6 7">
    <name type="scientific">Gymnopus androsaceus JB14</name>
    <dbReference type="NCBI Taxonomy" id="1447944"/>
    <lineage>
        <taxon>Eukaryota</taxon>
        <taxon>Fungi</taxon>
        <taxon>Dikarya</taxon>
        <taxon>Basidiomycota</taxon>
        <taxon>Agaricomycotina</taxon>
        <taxon>Agaricomycetes</taxon>
        <taxon>Agaricomycetidae</taxon>
        <taxon>Agaricales</taxon>
        <taxon>Marasmiineae</taxon>
        <taxon>Omphalotaceae</taxon>
        <taxon>Gymnopus</taxon>
    </lineage>
</organism>
<dbReference type="PANTHER" id="PTHR46072:SF10">
    <property type="entry name" value="ACETAMIDASE"/>
    <property type="match status" value="1"/>
</dbReference>
<feature type="active site" description="Charge relay system" evidence="3">
    <location>
        <position position="126"/>
    </location>
</feature>
<protein>
    <submittedName>
        <fullName evidence="6">Amidase signature enzyme</fullName>
    </submittedName>
</protein>
<dbReference type="InterPro" id="IPR023631">
    <property type="entry name" value="Amidase_dom"/>
</dbReference>
<feature type="binding site" evidence="4">
    <location>
        <begin position="222"/>
        <end position="225"/>
    </location>
    <ligand>
        <name>substrate</name>
    </ligand>
</feature>
<reference evidence="6" key="1">
    <citation type="journal article" date="2019" name="Environ. Microbiol.">
        <title>Fungal ecological strategies reflected in gene transcription - a case study of two litter decomposers.</title>
        <authorList>
            <person name="Barbi F."/>
            <person name="Kohler A."/>
            <person name="Barry K."/>
            <person name="Baskaran P."/>
            <person name="Daum C."/>
            <person name="Fauchery L."/>
            <person name="Ihrmark K."/>
            <person name="Kuo A."/>
            <person name="LaButti K."/>
            <person name="Lipzen A."/>
            <person name="Morin E."/>
            <person name="Grigoriev I.V."/>
            <person name="Henrissat B."/>
            <person name="Lindahl B."/>
            <person name="Martin F."/>
        </authorList>
    </citation>
    <scope>NUCLEOTIDE SEQUENCE</scope>
    <source>
        <strain evidence="6">JB14</strain>
    </source>
</reference>
<dbReference type="PANTHER" id="PTHR46072">
    <property type="entry name" value="AMIDASE-RELATED-RELATED"/>
    <property type="match status" value="1"/>
</dbReference>
<feature type="binding site" evidence="4">
    <location>
        <position position="201"/>
    </location>
    <ligand>
        <name>substrate</name>
    </ligand>
</feature>
<feature type="active site" description="Charge relay system" evidence="3">
    <location>
        <position position="201"/>
    </location>
</feature>
<dbReference type="Proteomes" id="UP000799118">
    <property type="component" value="Unassembled WGS sequence"/>
</dbReference>
<evidence type="ECO:0000256" key="2">
    <source>
        <dbReference type="ARBA" id="ARBA00022801"/>
    </source>
</evidence>
<dbReference type="EMBL" id="ML769424">
    <property type="protein sequence ID" value="KAE9403550.1"/>
    <property type="molecule type" value="Genomic_DNA"/>
</dbReference>
<dbReference type="GO" id="GO:0016787">
    <property type="term" value="F:hydrolase activity"/>
    <property type="evidence" value="ECO:0007669"/>
    <property type="project" value="UniProtKB-KW"/>
</dbReference>
<dbReference type="SUPFAM" id="SSF75304">
    <property type="entry name" value="Amidase signature (AS) enzymes"/>
    <property type="match status" value="1"/>
</dbReference>
<dbReference type="OrthoDB" id="6428749at2759"/>
<keyword evidence="7" id="KW-1185">Reference proteome</keyword>